<keyword evidence="2" id="KW-0472">Membrane</keyword>
<reference evidence="3 4" key="1">
    <citation type="journal article" date="2020" name="Genomics">
        <title>Complete, high-quality genomes from long-read metagenomic sequencing of two wolf lichen thalli reveals enigmatic genome architecture.</title>
        <authorList>
            <person name="McKenzie S.K."/>
            <person name="Walston R.F."/>
            <person name="Allen J.L."/>
        </authorList>
    </citation>
    <scope>NUCLEOTIDE SEQUENCE [LARGE SCALE GENOMIC DNA]</scope>
    <source>
        <strain evidence="3">WasteWater2</strain>
    </source>
</reference>
<keyword evidence="2" id="KW-0812">Transmembrane</keyword>
<evidence type="ECO:0000256" key="1">
    <source>
        <dbReference type="SAM" id="MobiDB-lite"/>
    </source>
</evidence>
<feature type="transmembrane region" description="Helical" evidence="2">
    <location>
        <begin position="135"/>
        <end position="160"/>
    </location>
</feature>
<dbReference type="Proteomes" id="UP000578531">
    <property type="component" value="Unassembled WGS sequence"/>
</dbReference>
<dbReference type="PANTHER" id="PTHR37451">
    <property type="entry name" value="MARVEL DOMAIN"/>
    <property type="match status" value="1"/>
</dbReference>
<sequence>MIRFAQYYQRAKNGFHAIQALAIFVAWAISIAILTKEGKLDGRIWYYFALCWCCIPALFYQTASPVFQRIRRFSNAYVHGVLDIVYTILWLAAFASLIAWVEQGSHAAKDWNSKDSLCEKFAWGPVSKCKLGQDAWIMAVIICLLFGVTAAFAIYGVIYYRKNGSLPDYSIQDEEHLPFEDPDFSADTSDKLNNHENMQLNHSDEEEAPFTHANAEEPTHPSGPITWNLQQPHIAPAELEFVPVDTSYYGGGHPYESSQQPQSQPTFQYSANNSRYETHHSNESQFVGGLKPLPVQDGGRLSRHNLALDFDHGGYASSGRVDFPEGDYGR</sequence>
<keyword evidence="4" id="KW-1185">Reference proteome</keyword>
<feature type="transmembrane region" description="Helical" evidence="2">
    <location>
        <begin position="12"/>
        <end position="32"/>
    </location>
</feature>
<evidence type="ECO:0000256" key="2">
    <source>
        <dbReference type="SAM" id="Phobius"/>
    </source>
</evidence>
<dbReference type="RefSeq" id="XP_037158952.1">
    <property type="nucleotide sequence ID" value="XM_037314177.1"/>
</dbReference>
<feature type="region of interest" description="Disordered" evidence="1">
    <location>
        <begin position="205"/>
        <end position="228"/>
    </location>
</feature>
<dbReference type="EMBL" id="JACCJC010000087">
    <property type="protein sequence ID" value="KAF6226801.1"/>
    <property type="molecule type" value="Genomic_DNA"/>
</dbReference>
<dbReference type="AlphaFoldDB" id="A0A8H6CPF6"/>
<dbReference type="GeneID" id="59293941"/>
<evidence type="ECO:0000313" key="4">
    <source>
        <dbReference type="Proteomes" id="UP000578531"/>
    </source>
</evidence>
<protein>
    <recommendedName>
        <fullName evidence="5">MARVEL domain-containing protein</fullName>
    </recommendedName>
</protein>
<keyword evidence="2" id="KW-1133">Transmembrane helix</keyword>
<accession>A0A8H6CPF6</accession>
<evidence type="ECO:0008006" key="5">
    <source>
        <dbReference type="Google" id="ProtNLM"/>
    </source>
</evidence>
<gene>
    <name evidence="3" type="ORF">HO173_012305</name>
</gene>
<evidence type="ECO:0000313" key="3">
    <source>
        <dbReference type="EMBL" id="KAF6226801.1"/>
    </source>
</evidence>
<organism evidence="3 4">
    <name type="scientific">Letharia columbiana</name>
    <dbReference type="NCBI Taxonomy" id="112416"/>
    <lineage>
        <taxon>Eukaryota</taxon>
        <taxon>Fungi</taxon>
        <taxon>Dikarya</taxon>
        <taxon>Ascomycota</taxon>
        <taxon>Pezizomycotina</taxon>
        <taxon>Lecanoromycetes</taxon>
        <taxon>OSLEUM clade</taxon>
        <taxon>Lecanoromycetidae</taxon>
        <taxon>Lecanorales</taxon>
        <taxon>Lecanorineae</taxon>
        <taxon>Parmeliaceae</taxon>
        <taxon>Letharia</taxon>
    </lineage>
</organism>
<dbReference type="OrthoDB" id="5284712at2759"/>
<dbReference type="PANTHER" id="PTHR37451:SF3">
    <property type="entry name" value="MARVEL DOMAIN-CONTAINING PROTEIN"/>
    <property type="match status" value="1"/>
</dbReference>
<feature type="transmembrane region" description="Helical" evidence="2">
    <location>
        <begin position="44"/>
        <end position="60"/>
    </location>
</feature>
<feature type="transmembrane region" description="Helical" evidence="2">
    <location>
        <begin position="81"/>
        <end position="101"/>
    </location>
</feature>
<name>A0A8H6CPF6_9LECA</name>
<comment type="caution">
    <text evidence="3">The sequence shown here is derived from an EMBL/GenBank/DDBJ whole genome shotgun (WGS) entry which is preliminary data.</text>
</comment>
<proteinExistence type="predicted"/>